<dbReference type="AlphaFoldDB" id="A0A897NDI5"/>
<evidence type="ECO:0000256" key="1">
    <source>
        <dbReference type="SAM" id="MobiDB-lite"/>
    </source>
</evidence>
<dbReference type="Pfam" id="PF04014">
    <property type="entry name" value="MazE_antitoxin"/>
    <property type="match status" value="1"/>
</dbReference>
<accession>A0A897NDI5</accession>
<dbReference type="InterPro" id="IPR007159">
    <property type="entry name" value="SpoVT-AbrB_dom"/>
</dbReference>
<name>A0A897NDI5_9EURY</name>
<dbReference type="GO" id="GO:0003677">
    <property type="term" value="F:DNA binding"/>
    <property type="evidence" value="ECO:0007669"/>
    <property type="project" value="InterPro"/>
</dbReference>
<reference evidence="3" key="1">
    <citation type="submission" date="2020-11" db="EMBL/GenBank/DDBJ databases">
        <title>Carbohydrate-dependent, anaerobic sulfur respiration: A novel catabolism in halophilic archaea.</title>
        <authorList>
            <person name="Sorokin D.Y."/>
            <person name="Messina E."/>
            <person name="Smedile F."/>
            <person name="La Cono V."/>
            <person name="Hallsworth J.E."/>
            <person name="Yakimov M.M."/>
        </authorList>
    </citation>
    <scope>NUCLEOTIDE SEQUENCE</scope>
    <source>
        <strain evidence="3">HSR-Bgl</strain>
    </source>
</reference>
<dbReference type="SUPFAM" id="SSF89447">
    <property type="entry name" value="AbrB/MazE/MraZ-like"/>
    <property type="match status" value="1"/>
</dbReference>
<proteinExistence type="predicted"/>
<dbReference type="Proteomes" id="UP000663305">
    <property type="component" value="Chromosome"/>
</dbReference>
<sequence>MEVGTRIKYSHAIVSDMSGEVRTDERGRVTIPKEVRDRYGEKFRLVELDSGIKLVPIPDDPLEELRAAASDELREASLDDLEEAAREEAREQASEHVR</sequence>
<gene>
    <name evidence="3" type="primary">abrB</name>
    <name evidence="3" type="ORF">HSBGL_0137</name>
</gene>
<protein>
    <submittedName>
        <fullName evidence="3">AbrB family transcriptional regulator</fullName>
    </submittedName>
</protein>
<evidence type="ECO:0000313" key="3">
    <source>
        <dbReference type="EMBL" id="QSG10578.1"/>
    </source>
</evidence>
<dbReference type="SMART" id="SM00966">
    <property type="entry name" value="SpoVT_AbrB"/>
    <property type="match status" value="1"/>
</dbReference>
<dbReference type="EMBL" id="CP064789">
    <property type="protein sequence ID" value="QSG10578.1"/>
    <property type="molecule type" value="Genomic_DNA"/>
</dbReference>
<organism evidence="3 4">
    <name type="scientific">Halapricum desulfuricans</name>
    <dbReference type="NCBI Taxonomy" id="2841257"/>
    <lineage>
        <taxon>Archaea</taxon>
        <taxon>Methanobacteriati</taxon>
        <taxon>Methanobacteriota</taxon>
        <taxon>Stenosarchaea group</taxon>
        <taxon>Halobacteria</taxon>
        <taxon>Halobacteriales</taxon>
        <taxon>Haloarculaceae</taxon>
        <taxon>Halapricum</taxon>
    </lineage>
</organism>
<evidence type="ECO:0000259" key="2">
    <source>
        <dbReference type="SMART" id="SM00966"/>
    </source>
</evidence>
<dbReference type="InterPro" id="IPR037914">
    <property type="entry name" value="SpoVT-AbrB_sf"/>
</dbReference>
<feature type="domain" description="SpoVT-AbrB" evidence="2">
    <location>
        <begin position="21"/>
        <end position="62"/>
    </location>
</feature>
<feature type="region of interest" description="Disordered" evidence="1">
    <location>
        <begin position="71"/>
        <end position="98"/>
    </location>
</feature>
<evidence type="ECO:0000313" key="4">
    <source>
        <dbReference type="Proteomes" id="UP000663305"/>
    </source>
</evidence>